<protein>
    <submittedName>
        <fullName evidence="2">Uncharacterized protein</fullName>
    </submittedName>
</protein>
<organism evidence="2">
    <name type="scientific">Singulisphaera sp. Ch08</name>
    <dbReference type="NCBI Taxonomy" id="3120278"/>
    <lineage>
        <taxon>Bacteria</taxon>
        <taxon>Pseudomonadati</taxon>
        <taxon>Planctomycetota</taxon>
        <taxon>Planctomycetia</taxon>
        <taxon>Isosphaerales</taxon>
        <taxon>Isosphaeraceae</taxon>
        <taxon>Singulisphaera</taxon>
    </lineage>
</organism>
<reference evidence="2" key="1">
    <citation type="submission" date="2024-05" db="EMBL/GenBank/DDBJ databases">
        <title>Planctomycetes of the genus Singulisphaera possess chitinolytic capabilities.</title>
        <authorList>
            <person name="Ivanova A."/>
        </authorList>
    </citation>
    <scope>NUCLEOTIDE SEQUENCE</scope>
    <source>
        <strain evidence="2">Ch08T</strain>
    </source>
</reference>
<evidence type="ECO:0000313" key="2">
    <source>
        <dbReference type="EMBL" id="XBH05577.1"/>
    </source>
</evidence>
<accession>A0AAU7CKC2</accession>
<evidence type="ECO:0000256" key="1">
    <source>
        <dbReference type="SAM" id="SignalP"/>
    </source>
</evidence>
<feature type="chain" id="PRO_5043369293" evidence="1">
    <location>
        <begin position="19"/>
        <end position="146"/>
    </location>
</feature>
<gene>
    <name evidence="2" type="ORF">V5E97_06030</name>
</gene>
<proteinExistence type="predicted"/>
<sequence>MRKRPVLVLVLLALLAFATRSRSQLDASPRSTVPLMELLRYEPTGLSLLSPYARGKISVLFIHRLWRSPSSWHRMIATLEEAPEIAGRYQFWTFGYSTGDPISRTRPTCCDGTGRNCVGSSTPTGPTRRSTGWSWSGTAWADCSRR</sequence>
<dbReference type="EMBL" id="CP155447">
    <property type="protein sequence ID" value="XBH05577.1"/>
    <property type="molecule type" value="Genomic_DNA"/>
</dbReference>
<keyword evidence="1" id="KW-0732">Signal</keyword>
<feature type="signal peptide" evidence="1">
    <location>
        <begin position="1"/>
        <end position="18"/>
    </location>
</feature>
<name>A0AAU7CKC2_9BACT</name>
<dbReference type="AlphaFoldDB" id="A0AAU7CKC2"/>
<dbReference type="RefSeq" id="WP_406698405.1">
    <property type="nucleotide sequence ID" value="NZ_CP155447.1"/>
</dbReference>